<protein>
    <submittedName>
        <fullName evidence="1">Uncharacterized protein</fullName>
    </submittedName>
</protein>
<dbReference type="EMBL" id="BAAAQN010000013">
    <property type="protein sequence ID" value="GAA2027385.1"/>
    <property type="molecule type" value="Genomic_DNA"/>
</dbReference>
<proteinExistence type="predicted"/>
<reference evidence="2" key="1">
    <citation type="journal article" date="2019" name="Int. J. Syst. Evol. Microbiol.">
        <title>The Global Catalogue of Microorganisms (GCM) 10K type strain sequencing project: providing services to taxonomists for standard genome sequencing and annotation.</title>
        <authorList>
            <consortium name="The Broad Institute Genomics Platform"/>
            <consortium name="The Broad Institute Genome Sequencing Center for Infectious Disease"/>
            <person name="Wu L."/>
            <person name="Ma J."/>
        </authorList>
    </citation>
    <scope>NUCLEOTIDE SEQUENCE [LARGE SCALE GENOMIC DNA]</scope>
    <source>
        <strain evidence="2">JCM 16014</strain>
    </source>
</reference>
<evidence type="ECO:0000313" key="2">
    <source>
        <dbReference type="Proteomes" id="UP001500751"/>
    </source>
</evidence>
<gene>
    <name evidence="1" type="ORF">GCM10009839_27700</name>
</gene>
<evidence type="ECO:0000313" key="1">
    <source>
        <dbReference type="EMBL" id="GAA2027385.1"/>
    </source>
</evidence>
<name>A0ABP5FIG7_9ACTN</name>
<comment type="caution">
    <text evidence="1">The sequence shown here is derived from an EMBL/GenBank/DDBJ whole genome shotgun (WGS) entry which is preliminary data.</text>
</comment>
<organism evidence="1 2">
    <name type="scientific">Catenulispora yoronensis</name>
    <dbReference type="NCBI Taxonomy" id="450799"/>
    <lineage>
        <taxon>Bacteria</taxon>
        <taxon>Bacillati</taxon>
        <taxon>Actinomycetota</taxon>
        <taxon>Actinomycetes</taxon>
        <taxon>Catenulisporales</taxon>
        <taxon>Catenulisporaceae</taxon>
        <taxon>Catenulispora</taxon>
    </lineage>
</organism>
<accession>A0ABP5FIG7</accession>
<keyword evidence="2" id="KW-1185">Reference proteome</keyword>
<dbReference type="RefSeq" id="WP_344665972.1">
    <property type="nucleotide sequence ID" value="NZ_BAAAQN010000013.1"/>
</dbReference>
<dbReference type="Proteomes" id="UP001500751">
    <property type="component" value="Unassembled WGS sequence"/>
</dbReference>
<sequence>MPGIWDDDQITNIIVYDITDRSDLVQLASGPSGFTDGHVVACRLPNGYSNVQVGGGQRGGYLLMFQATLNGQRVTEAWLANCTWQADYQEGTFEFVLDSPFVTGYLG</sequence>